<sequence length="44" mass="5028">MTGNFYGGVDPSILEDYVTKEDLQLELEEKIDEHTVSDEVLIIE</sequence>
<evidence type="ECO:0000313" key="1">
    <source>
        <dbReference type="EMBL" id="DAF44357.1"/>
    </source>
</evidence>
<proteinExistence type="predicted"/>
<organism evidence="1">
    <name type="scientific">Podoviridae sp. ct8Lf7</name>
    <dbReference type="NCBI Taxonomy" id="2827723"/>
    <lineage>
        <taxon>Viruses</taxon>
        <taxon>Duplodnaviria</taxon>
        <taxon>Heunggongvirae</taxon>
        <taxon>Uroviricota</taxon>
        <taxon>Caudoviricetes</taxon>
    </lineage>
</organism>
<protein>
    <submittedName>
        <fullName evidence="1">Villin-1</fullName>
    </submittedName>
</protein>
<dbReference type="EMBL" id="BK032511">
    <property type="protein sequence ID" value="DAF44357.1"/>
    <property type="molecule type" value="Genomic_DNA"/>
</dbReference>
<reference evidence="1" key="1">
    <citation type="journal article" date="2021" name="Proc. Natl. Acad. Sci. U.S.A.">
        <title>A Catalog of Tens of Thousands of Viruses from Human Metagenomes Reveals Hidden Associations with Chronic Diseases.</title>
        <authorList>
            <person name="Tisza M.J."/>
            <person name="Buck C.B."/>
        </authorList>
    </citation>
    <scope>NUCLEOTIDE SEQUENCE</scope>
    <source>
        <strain evidence="1">Ct8Lf7</strain>
    </source>
</reference>
<accession>A0A8S5S007</accession>
<name>A0A8S5S007_9CAUD</name>